<accession>A5B336</accession>
<dbReference type="AlphaFoldDB" id="A5B336"/>
<protein>
    <submittedName>
        <fullName evidence="1">Uncharacterized protein</fullName>
    </submittedName>
</protein>
<gene>
    <name evidence="1" type="ORF">VITISV_025125</name>
</gene>
<dbReference type="EMBL" id="AM444927">
    <property type="protein sequence ID" value="CAN80721.1"/>
    <property type="molecule type" value="Genomic_DNA"/>
</dbReference>
<sequence length="286" mass="32176">MTVVAATFGALSEVQMMQAIYHFKAQEVNNPMLQTVCDSELKRRSCSHYKPDTLKCCGISLLLREFRNTFVQRHPLVISCEFVKGNPRLKITLNVTTWAAYGLNMGGIWAEHERLHGGGGMAIGCIGACEEGAVVVEAVGEHGSWEMAKAMVARCGLWDGLEKVRSAWVSYEGEVWWHGSRKYCNKLSVYKEFISIFHNLVGTTNKLKKIGLLKKNLSGNDTKLTDLRPHQWHLLPRTSPTETPKACQLYQHDSKTSTLHLRHRSPPSLPYLYSSIPSLIISMWST</sequence>
<proteinExistence type="predicted"/>
<name>A5B336_VITVI</name>
<evidence type="ECO:0000313" key="1">
    <source>
        <dbReference type="EMBL" id="CAN80721.1"/>
    </source>
</evidence>
<organism evidence="1">
    <name type="scientific">Vitis vinifera</name>
    <name type="common">Grape</name>
    <dbReference type="NCBI Taxonomy" id="29760"/>
    <lineage>
        <taxon>Eukaryota</taxon>
        <taxon>Viridiplantae</taxon>
        <taxon>Streptophyta</taxon>
        <taxon>Embryophyta</taxon>
        <taxon>Tracheophyta</taxon>
        <taxon>Spermatophyta</taxon>
        <taxon>Magnoliopsida</taxon>
        <taxon>eudicotyledons</taxon>
        <taxon>Gunneridae</taxon>
        <taxon>Pentapetalae</taxon>
        <taxon>rosids</taxon>
        <taxon>Vitales</taxon>
        <taxon>Vitaceae</taxon>
        <taxon>Viteae</taxon>
        <taxon>Vitis</taxon>
    </lineage>
</organism>
<reference evidence="1" key="1">
    <citation type="journal article" date="2007" name="PLoS ONE">
        <title>The first genome sequence of an elite grapevine cultivar (Pinot noir Vitis vinifera L.): coping with a highly heterozygous genome.</title>
        <authorList>
            <person name="Velasco R."/>
            <person name="Zharkikh A."/>
            <person name="Troggio M."/>
            <person name="Cartwright D.A."/>
            <person name="Cestaro A."/>
            <person name="Pruss D."/>
            <person name="Pindo M."/>
            <person name="FitzGerald L.M."/>
            <person name="Vezzulli S."/>
            <person name="Reid J."/>
            <person name="Malacarne G."/>
            <person name="Iliev D."/>
            <person name="Coppola G."/>
            <person name="Wardell B."/>
            <person name="Micheletti D."/>
            <person name="Macalma T."/>
            <person name="Facci M."/>
            <person name="Mitchell J.T."/>
            <person name="Perazzolli M."/>
            <person name="Eldredge G."/>
            <person name="Gatto P."/>
            <person name="Oyzerski R."/>
            <person name="Moretto M."/>
            <person name="Gutin N."/>
            <person name="Stefanini M."/>
            <person name="Chen Y."/>
            <person name="Segala C."/>
            <person name="Davenport C."/>
            <person name="Dematte L."/>
            <person name="Mraz A."/>
            <person name="Battilana J."/>
            <person name="Stormo K."/>
            <person name="Costa F."/>
            <person name="Tao Q."/>
            <person name="Si-Ammour A."/>
            <person name="Harkins T."/>
            <person name="Lackey A."/>
            <person name="Perbost C."/>
            <person name="Taillon B."/>
            <person name="Stella A."/>
            <person name="Solovyev V."/>
            <person name="Fawcett J.A."/>
            <person name="Sterck L."/>
            <person name="Vandepoele K."/>
            <person name="Grando S.M."/>
            <person name="Toppo S."/>
            <person name="Moser C."/>
            <person name="Lanchbury J."/>
            <person name="Bogden R."/>
            <person name="Skolnick M."/>
            <person name="Sgaramella V."/>
            <person name="Bhatnagar S.K."/>
            <person name="Fontana P."/>
            <person name="Gutin A."/>
            <person name="Van de Peer Y."/>
            <person name="Salamini F."/>
            <person name="Viola R."/>
        </authorList>
    </citation>
    <scope>NUCLEOTIDE SEQUENCE</scope>
</reference>